<evidence type="ECO:0000313" key="2">
    <source>
        <dbReference type="EMBL" id="RNF14265.1"/>
    </source>
</evidence>
<dbReference type="EMBL" id="MKKU01000371">
    <property type="protein sequence ID" value="RNF14265.1"/>
    <property type="molecule type" value="Genomic_DNA"/>
</dbReference>
<accession>A0A422P969</accession>
<evidence type="ECO:0000256" key="1">
    <source>
        <dbReference type="SAM" id="MobiDB-lite"/>
    </source>
</evidence>
<evidence type="ECO:0000313" key="3">
    <source>
        <dbReference type="Proteomes" id="UP000284403"/>
    </source>
</evidence>
<dbReference type="Proteomes" id="UP000284403">
    <property type="component" value="Unassembled WGS sequence"/>
</dbReference>
<name>A0A422P969_9TRYP</name>
<proteinExistence type="predicted"/>
<dbReference type="RefSeq" id="XP_029227095.1">
    <property type="nucleotide sequence ID" value="XM_029372998.1"/>
</dbReference>
<dbReference type="GeneID" id="40319720"/>
<keyword evidence="3" id="KW-1185">Reference proteome</keyword>
<feature type="region of interest" description="Disordered" evidence="1">
    <location>
        <begin position="450"/>
        <end position="487"/>
    </location>
</feature>
<feature type="compositionally biased region" description="Polar residues" evidence="1">
    <location>
        <begin position="477"/>
        <end position="486"/>
    </location>
</feature>
<sequence>MRRSGLAATRVKTAGRLAAPRQMPSFKPVPFKQEKFLSMKSRSAETYFNTRKQILKRSAEVQAQVRKLQQDHSTERDDACRDRILLGTPLTPHMADEIDAWNRSLRNLEALQGFVLNDELIYGAISKNMRLGAFPYALDWLRKCARERRIPVSTVVLHDLRVFVDFVQSVLPASNASLTKAHEALLGDALTMAGARAPNTAEETSSASLLSSDEASADETAATQLVNSSPYVRYLFKELYMPLWECLSELGLLPPERSEEAETDWEQLLRSAQRDDVVLDLLGRLCSCSCGDAGAFSLTPASSASASPNATTDGGGEFAPTALQAYTELLLALLQCAAEAKELHLLIELQLIFCILFLEPTPRAEPAPGWRLKKGIWCNTEAEKELLSRFANEFLAAAYYGRLAHQGEISLQCCIRAFSGDVRDAGEEGGVGANSIEDGGQETNIKWEEHGEAQEGEGETAPSSSCRDAVEVEGSVDHSSSPTSSLVVRRQTAVDEVLKQLLQNEASALTEASIYAALALEDAGLIPNGNGTSTSAYRFSAVEVEWMRLHCDVCRRCRIGENVTSELEGFFLPGGVVARSLEASISNVTDQQCFLALVVETLVSVVATSTTRTAEWWTVIARTMAELLLRIEEARHQQQENGEKPLLLLPLYSAVSAMVVLSPLLGKKGNPASAESDGSGLNDTAVLRDDVMRLMSDFMRSVLNQPTSFGNAYSVVLVLLIQMEMWEEAHRVLCKLDEANGEGGAAHGISSVVLDQRVWAWIFRTARDAGRADICLFLRQRREKLFY</sequence>
<reference evidence="2 3" key="1">
    <citation type="journal article" date="2018" name="BMC Genomics">
        <title>Genomic comparison of Trypanosoma conorhini and Trypanosoma rangeli to Trypanosoma cruzi strains of high and low virulence.</title>
        <authorList>
            <person name="Bradwell K.R."/>
            <person name="Koparde V.N."/>
            <person name="Matveyev A.V."/>
            <person name="Serrano M.G."/>
            <person name="Alves J.M."/>
            <person name="Parikh H."/>
            <person name="Huang B."/>
            <person name="Lee V."/>
            <person name="Espinosa-Alvarez O."/>
            <person name="Ortiz P.A."/>
            <person name="Costa-Martins A.G."/>
            <person name="Teixeira M.M."/>
            <person name="Buck G.A."/>
        </authorList>
    </citation>
    <scope>NUCLEOTIDE SEQUENCE [LARGE SCALE GENOMIC DNA]</scope>
    <source>
        <strain evidence="2 3">025E</strain>
    </source>
</reference>
<comment type="caution">
    <text evidence="2">The sequence shown here is derived from an EMBL/GenBank/DDBJ whole genome shotgun (WGS) entry which is preliminary data.</text>
</comment>
<gene>
    <name evidence="2" type="ORF">Tco025E_06109</name>
</gene>
<protein>
    <submittedName>
        <fullName evidence="2">Uncharacterized protein</fullName>
    </submittedName>
</protein>
<organism evidence="2 3">
    <name type="scientific">Trypanosoma conorhini</name>
    <dbReference type="NCBI Taxonomy" id="83891"/>
    <lineage>
        <taxon>Eukaryota</taxon>
        <taxon>Discoba</taxon>
        <taxon>Euglenozoa</taxon>
        <taxon>Kinetoplastea</taxon>
        <taxon>Metakinetoplastina</taxon>
        <taxon>Trypanosomatida</taxon>
        <taxon>Trypanosomatidae</taxon>
        <taxon>Trypanosoma</taxon>
    </lineage>
</organism>
<dbReference type="OrthoDB" id="273516at2759"/>
<dbReference type="AlphaFoldDB" id="A0A422P969"/>